<gene>
    <name evidence="21" type="ORF">CHK_2246</name>
</gene>
<comment type="similarity">
    <text evidence="2 19">Belongs to the cation transport ATPase (P-type) (TC 3.A.3) family. Type IB subfamily.</text>
</comment>
<evidence type="ECO:0000256" key="10">
    <source>
        <dbReference type="ARBA" id="ARBA00022796"/>
    </source>
</evidence>
<dbReference type="NCBIfam" id="TIGR01511">
    <property type="entry name" value="ATPase-IB1_Cu"/>
    <property type="match status" value="1"/>
</dbReference>
<dbReference type="Gene3D" id="3.40.50.1000">
    <property type="entry name" value="HAD superfamily/HAD-like"/>
    <property type="match status" value="1"/>
</dbReference>
<proteinExistence type="inferred from homology"/>
<accession>A0A0M2NDC0</accession>
<dbReference type="SFLD" id="SFLDF00027">
    <property type="entry name" value="p-type_atpase"/>
    <property type="match status" value="1"/>
</dbReference>
<keyword evidence="22" id="KW-1185">Reference proteome</keyword>
<evidence type="ECO:0000256" key="15">
    <source>
        <dbReference type="ARBA" id="ARBA00023008"/>
    </source>
</evidence>
<dbReference type="InterPro" id="IPR001757">
    <property type="entry name" value="P_typ_ATPase"/>
</dbReference>
<dbReference type="SFLD" id="SFLDS00003">
    <property type="entry name" value="Haloacid_Dehalogenase"/>
    <property type="match status" value="1"/>
</dbReference>
<dbReference type="InterPro" id="IPR023214">
    <property type="entry name" value="HAD_sf"/>
</dbReference>
<keyword evidence="6" id="KW-0597">Phosphoprotein</keyword>
<evidence type="ECO:0000256" key="2">
    <source>
        <dbReference type="ARBA" id="ARBA00006024"/>
    </source>
</evidence>
<keyword evidence="15" id="KW-0186">Copper</keyword>
<feature type="transmembrane region" description="Helical" evidence="19">
    <location>
        <begin position="124"/>
        <end position="146"/>
    </location>
</feature>
<comment type="subcellular location">
    <subcellularLocation>
        <location evidence="1">Cell membrane</location>
        <topology evidence="1">Multi-pass membrane protein</topology>
    </subcellularLocation>
</comment>
<dbReference type="PRINTS" id="PR00119">
    <property type="entry name" value="CATATPASE"/>
</dbReference>
<dbReference type="GO" id="GO:0016887">
    <property type="term" value="F:ATP hydrolysis activity"/>
    <property type="evidence" value="ECO:0007669"/>
    <property type="project" value="InterPro"/>
</dbReference>
<reference evidence="21 22" key="1">
    <citation type="submission" date="2015-04" db="EMBL/GenBank/DDBJ databases">
        <title>Draft genome sequence of bacteremic isolate Catabacter hongkongensis type strain HKU16T.</title>
        <authorList>
            <person name="Lau S.K."/>
            <person name="Teng J.L."/>
            <person name="Huang Y."/>
            <person name="Curreem S.O."/>
            <person name="Tsui S.K."/>
            <person name="Woo P.C."/>
        </authorList>
    </citation>
    <scope>NUCLEOTIDE SEQUENCE [LARGE SCALE GENOMIC DNA]</scope>
    <source>
        <strain evidence="21 22">HKU16</strain>
    </source>
</reference>
<keyword evidence="16" id="KW-0406">Ion transport</keyword>
<dbReference type="AlphaFoldDB" id="A0A0M2NDC0"/>
<evidence type="ECO:0000256" key="1">
    <source>
        <dbReference type="ARBA" id="ARBA00004651"/>
    </source>
</evidence>
<feature type="transmembrane region" description="Helical" evidence="19">
    <location>
        <begin position="279"/>
        <end position="298"/>
    </location>
</feature>
<keyword evidence="14 19" id="KW-1133">Transmembrane helix</keyword>
<sequence>MEHPMDMPAHGEGGHMMNMGNLKKKFFICLILTIPILFLSPMMGMALPFQVTFEGSEWIVLILASVLFFYGGMPFLKGAVSELKEKRPAMMTLISLGIIVAYFYSVYAFISAKANPGHTHAMDFFWELATLIDIMLLGHWIEMNAVMNAGNAMQKMAELLPGSAQVVAPDGSIREVPLQELTVGQSVLTRAGEKIPADGVIEKGETTVNESMVTGEARAVAKKAGDKVIGGSVNGAGTITIKVTGTGESGYLAQVMQLVNSAQQEKSKAESLSDKVARWLFYAALFAGIAALVVWLIVSRNMDTALTRMVTVLVIACPHALGLAIPLVAARSTSLGAKNGLLVRNRRALETAKKVDVIMMDKTGTLTEGNFRVTKVLSFESGLNETDILAMMGGLEQNSNHPLAAGILREAHDQNIKLSGADDVKNVPGVGLEGTLGGKKLSIVSASYLDRNNLPYDKQVFAELSGKGYTVSFLAVDGKVAGLAAQGDEIKPHAKEMIDALKQRNIRPVMLTGDNEAAAQAVAKSLGIDDVHASLLPEDKERIIREYQQESLTVMMVGDGINDAPSLARANIGVAIGAGTDVAIDSADVILVRSDPADILHFLSLARNTNRKMVQNLWWGAGYNIVAIPLAAGVLAGAGILLSPAVGAALMSLSTIIVAINAVTLKID</sequence>
<evidence type="ECO:0000259" key="20">
    <source>
        <dbReference type="Pfam" id="PF00122"/>
    </source>
</evidence>
<keyword evidence="10" id="KW-0187">Copper transport</keyword>
<keyword evidence="8 19" id="KW-0479">Metal-binding</keyword>
<evidence type="ECO:0000256" key="16">
    <source>
        <dbReference type="ARBA" id="ARBA00023065"/>
    </source>
</evidence>
<keyword evidence="12" id="KW-0460">Magnesium</keyword>
<evidence type="ECO:0000313" key="21">
    <source>
        <dbReference type="EMBL" id="KKI50183.1"/>
    </source>
</evidence>
<keyword evidence="9 19" id="KW-0547">Nucleotide-binding</keyword>
<dbReference type="InterPro" id="IPR059000">
    <property type="entry name" value="ATPase_P-type_domA"/>
</dbReference>
<evidence type="ECO:0000256" key="18">
    <source>
        <dbReference type="ARBA" id="ARBA00049289"/>
    </source>
</evidence>
<dbReference type="Proteomes" id="UP000034076">
    <property type="component" value="Unassembled WGS sequence"/>
</dbReference>
<name>A0A0M2NDC0_9FIRM</name>
<dbReference type="SUPFAM" id="SSF81653">
    <property type="entry name" value="Calcium ATPase, transduction domain A"/>
    <property type="match status" value="1"/>
</dbReference>
<dbReference type="InterPro" id="IPR027256">
    <property type="entry name" value="P-typ_ATPase_IB"/>
</dbReference>
<dbReference type="GO" id="GO:0005886">
    <property type="term" value="C:plasma membrane"/>
    <property type="evidence" value="ECO:0007669"/>
    <property type="project" value="UniProtKB-SubCell"/>
</dbReference>
<evidence type="ECO:0000256" key="14">
    <source>
        <dbReference type="ARBA" id="ARBA00022989"/>
    </source>
</evidence>
<evidence type="ECO:0000256" key="8">
    <source>
        <dbReference type="ARBA" id="ARBA00022723"/>
    </source>
</evidence>
<dbReference type="CDD" id="cd07552">
    <property type="entry name" value="P-type_ATPase_Cu-like"/>
    <property type="match status" value="1"/>
</dbReference>
<feature type="transmembrane region" description="Helical" evidence="19">
    <location>
        <begin position="310"/>
        <end position="330"/>
    </location>
</feature>
<dbReference type="Gene3D" id="2.70.150.10">
    <property type="entry name" value="Calcium-transporting ATPase, cytoplasmic transduction domain A"/>
    <property type="match status" value="1"/>
</dbReference>
<keyword evidence="11 19" id="KW-0067">ATP-binding</keyword>
<dbReference type="InterPro" id="IPR023299">
    <property type="entry name" value="ATPase_P-typ_cyto_dom_N"/>
</dbReference>
<dbReference type="GO" id="GO:0005507">
    <property type="term" value="F:copper ion binding"/>
    <property type="evidence" value="ECO:0007669"/>
    <property type="project" value="TreeGrafter"/>
</dbReference>
<dbReference type="InterPro" id="IPR018303">
    <property type="entry name" value="ATPase_P-typ_P_site"/>
</dbReference>
<evidence type="ECO:0000256" key="13">
    <source>
        <dbReference type="ARBA" id="ARBA00022967"/>
    </source>
</evidence>
<keyword evidence="4" id="KW-0813">Transport</keyword>
<dbReference type="STRING" id="270498.CHK_2246"/>
<dbReference type="GO" id="GO:0005524">
    <property type="term" value="F:ATP binding"/>
    <property type="evidence" value="ECO:0007669"/>
    <property type="project" value="UniProtKB-UniRule"/>
</dbReference>
<dbReference type="FunFam" id="2.70.150.10:FF:000002">
    <property type="entry name" value="Copper-transporting ATPase 1, putative"/>
    <property type="match status" value="1"/>
</dbReference>
<evidence type="ECO:0000256" key="7">
    <source>
        <dbReference type="ARBA" id="ARBA00022692"/>
    </source>
</evidence>
<feature type="transmembrane region" description="Helical" evidence="19">
    <location>
        <begin position="58"/>
        <end position="76"/>
    </location>
</feature>
<feature type="transmembrane region" description="Helical" evidence="19">
    <location>
        <begin position="617"/>
        <end position="640"/>
    </location>
</feature>
<evidence type="ECO:0000256" key="11">
    <source>
        <dbReference type="ARBA" id="ARBA00022840"/>
    </source>
</evidence>
<comment type="caution">
    <text evidence="21">The sequence shown here is derived from an EMBL/GenBank/DDBJ whole genome shotgun (WGS) entry which is preliminary data.</text>
</comment>
<dbReference type="Pfam" id="PF00702">
    <property type="entry name" value="Hydrolase"/>
    <property type="match status" value="1"/>
</dbReference>
<dbReference type="PROSITE" id="PS00154">
    <property type="entry name" value="ATPASE_E1_E2"/>
    <property type="match status" value="1"/>
</dbReference>
<comment type="catalytic activity">
    <reaction evidence="18">
        <text>Cu(+)(in) + ATP + H2O = Cu(+)(out) + ADP + phosphate + H(+)</text>
        <dbReference type="Rhea" id="RHEA:25792"/>
        <dbReference type="ChEBI" id="CHEBI:15377"/>
        <dbReference type="ChEBI" id="CHEBI:15378"/>
        <dbReference type="ChEBI" id="CHEBI:30616"/>
        <dbReference type="ChEBI" id="CHEBI:43474"/>
        <dbReference type="ChEBI" id="CHEBI:49552"/>
        <dbReference type="ChEBI" id="CHEBI:456216"/>
        <dbReference type="EC" id="7.2.2.8"/>
    </reaction>
</comment>
<keyword evidence="13" id="KW-1278">Translocase</keyword>
<evidence type="ECO:0000256" key="4">
    <source>
        <dbReference type="ARBA" id="ARBA00022448"/>
    </source>
</evidence>
<dbReference type="Gene3D" id="3.40.1110.10">
    <property type="entry name" value="Calcium-transporting ATPase, cytoplasmic domain N"/>
    <property type="match status" value="1"/>
</dbReference>
<organism evidence="21 22">
    <name type="scientific">Christensenella hongkongensis</name>
    <dbReference type="NCBI Taxonomy" id="270498"/>
    <lineage>
        <taxon>Bacteria</taxon>
        <taxon>Bacillati</taxon>
        <taxon>Bacillota</taxon>
        <taxon>Clostridia</taxon>
        <taxon>Christensenellales</taxon>
        <taxon>Christensenellaceae</taxon>
        <taxon>Christensenella</taxon>
    </lineage>
</organism>
<evidence type="ECO:0000313" key="22">
    <source>
        <dbReference type="Proteomes" id="UP000034076"/>
    </source>
</evidence>
<dbReference type="EMBL" id="LAYJ01000112">
    <property type="protein sequence ID" value="KKI50183.1"/>
    <property type="molecule type" value="Genomic_DNA"/>
</dbReference>
<dbReference type="InterPro" id="IPR008250">
    <property type="entry name" value="ATPase_P-typ_transduc_dom_A_sf"/>
</dbReference>
<evidence type="ECO:0000256" key="19">
    <source>
        <dbReference type="RuleBase" id="RU362081"/>
    </source>
</evidence>
<evidence type="ECO:0000256" key="12">
    <source>
        <dbReference type="ARBA" id="ARBA00022842"/>
    </source>
</evidence>
<keyword evidence="17 19" id="KW-0472">Membrane</keyword>
<evidence type="ECO:0000256" key="5">
    <source>
        <dbReference type="ARBA" id="ARBA00022475"/>
    </source>
</evidence>
<dbReference type="InterPro" id="IPR023298">
    <property type="entry name" value="ATPase_P-typ_TM_dom_sf"/>
</dbReference>
<dbReference type="GO" id="GO:0043682">
    <property type="term" value="F:P-type divalent copper transporter activity"/>
    <property type="evidence" value="ECO:0007669"/>
    <property type="project" value="TreeGrafter"/>
</dbReference>
<dbReference type="PRINTS" id="PR00943">
    <property type="entry name" value="CUATPASE"/>
</dbReference>
<dbReference type="PANTHER" id="PTHR43520">
    <property type="entry name" value="ATP7, ISOFORM B"/>
    <property type="match status" value="1"/>
</dbReference>
<dbReference type="GO" id="GO:0140581">
    <property type="term" value="F:P-type monovalent copper transporter activity"/>
    <property type="evidence" value="ECO:0007669"/>
    <property type="project" value="UniProtKB-EC"/>
</dbReference>
<dbReference type="SUPFAM" id="SSF56784">
    <property type="entry name" value="HAD-like"/>
    <property type="match status" value="1"/>
</dbReference>
<dbReference type="EC" id="7.2.2.8" evidence="3"/>
<dbReference type="RefSeq" id="WP_046444065.1">
    <property type="nucleotide sequence ID" value="NZ_CAUERS010000004.1"/>
</dbReference>
<feature type="transmembrane region" description="Helical" evidence="19">
    <location>
        <begin position="646"/>
        <end position="665"/>
    </location>
</feature>
<feature type="domain" description="P-type ATPase A" evidence="20">
    <location>
        <begin position="159"/>
        <end position="259"/>
    </location>
</feature>
<evidence type="ECO:0000256" key="6">
    <source>
        <dbReference type="ARBA" id="ARBA00022553"/>
    </source>
</evidence>
<keyword evidence="5 19" id="KW-1003">Cell membrane</keyword>
<dbReference type="SUPFAM" id="SSF81665">
    <property type="entry name" value="Calcium ATPase, transmembrane domain M"/>
    <property type="match status" value="1"/>
</dbReference>
<dbReference type="PATRIC" id="fig|270498.16.peg.1996"/>
<keyword evidence="21" id="KW-0378">Hydrolase</keyword>
<dbReference type="PANTHER" id="PTHR43520:SF5">
    <property type="entry name" value="CATION-TRANSPORTING P-TYPE ATPASE-RELATED"/>
    <property type="match status" value="1"/>
</dbReference>
<protein>
    <recommendedName>
        <fullName evidence="3">P-type Cu(+) transporter</fullName>
        <ecNumber evidence="3">7.2.2.8</ecNumber>
    </recommendedName>
</protein>
<dbReference type="NCBIfam" id="TIGR01494">
    <property type="entry name" value="ATPase_P-type"/>
    <property type="match status" value="1"/>
</dbReference>
<feature type="transmembrane region" description="Helical" evidence="19">
    <location>
        <begin position="88"/>
        <end position="112"/>
    </location>
</feature>
<dbReference type="SFLD" id="SFLDG00002">
    <property type="entry name" value="C1.7:_P-type_atpase_like"/>
    <property type="match status" value="1"/>
</dbReference>
<evidence type="ECO:0000256" key="3">
    <source>
        <dbReference type="ARBA" id="ARBA00012517"/>
    </source>
</evidence>
<dbReference type="Pfam" id="PF00122">
    <property type="entry name" value="E1-E2_ATPase"/>
    <property type="match status" value="1"/>
</dbReference>
<dbReference type="InterPro" id="IPR036412">
    <property type="entry name" value="HAD-like_sf"/>
</dbReference>
<dbReference type="GO" id="GO:0055070">
    <property type="term" value="P:copper ion homeostasis"/>
    <property type="evidence" value="ECO:0007669"/>
    <property type="project" value="TreeGrafter"/>
</dbReference>
<dbReference type="InterPro" id="IPR044492">
    <property type="entry name" value="P_typ_ATPase_HD_dom"/>
</dbReference>
<evidence type="ECO:0000256" key="17">
    <source>
        <dbReference type="ARBA" id="ARBA00023136"/>
    </source>
</evidence>
<keyword evidence="7 19" id="KW-0812">Transmembrane</keyword>
<dbReference type="NCBIfam" id="TIGR01525">
    <property type="entry name" value="ATPase-IB_hvy"/>
    <property type="match status" value="1"/>
</dbReference>
<evidence type="ECO:0000256" key="9">
    <source>
        <dbReference type="ARBA" id="ARBA00022741"/>
    </source>
</evidence>